<dbReference type="EMBL" id="CAIT01000009">
    <property type="protein sequence ID" value="CCH55938.1"/>
    <property type="molecule type" value="Genomic_DNA"/>
</dbReference>
<sequence length="158" mass="17531">MIQSFLRTLLAGTLLTGTVVTVQGCNSRSDIVQLNTPSERTDDLADNKTSSARFRAERDQTIASLRQQCAELDLEIDELSGEIERRRGFQIAVLEEGLAELKRERQELLENIAIVEEATAETWQDIKIGFGHEDYSLGRASDNTDVAIPEPNSPVANN</sequence>
<evidence type="ECO:0000313" key="2">
    <source>
        <dbReference type="EMBL" id="CCH55938.1"/>
    </source>
</evidence>
<evidence type="ECO:0000256" key="1">
    <source>
        <dbReference type="SAM" id="Coils"/>
    </source>
</evidence>
<dbReference type="RefSeq" id="WP_009284503.1">
    <property type="nucleotide sequence ID" value="NZ_CAIT01000009.1"/>
</dbReference>
<dbReference type="Proteomes" id="UP000009309">
    <property type="component" value="Unassembled WGS sequence"/>
</dbReference>
<dbReference type="AlphaFoldDB" id="I2GPW0"/>
<reference evidence="2 3" key="1">
    <citation type="journal article" date="2012" name="J. Bacteriol.">
        <title>Genome Sequence of the Filamentous Bacterium Fibrisoma limi BUZ 3T.</title>
        <authorList>
            <person name="Filippini M."/>
            <person name="Qi W."/>
            <person name="Jaenicke S."/>
            <person name="Goesmann A."/>
            <person name="Smits T.H."/>
            <person name="Bagheri H.C."/>
        </authorList>
    </citation>
    <scope>NUCLEOTIDE SEQUENCE [LARGE SCALE GENOMIC DNA]</scope>
    <source>
        <strain evidence="3">BUZ 3T</strain>
    </source>
</reference>
<organism evidence="2 3">
    <name type="scientific">Fibrisoma limi BUZ 3</name>
    <dbReference type="NCBI Taxonomy" id="1185876"/>
    <lineage>
        <taxon>Bacteria</taxon>
        <taxon>Pseudomonadati</taxon>
        <taxon>Bacteroidota</taxon>
        <taxon>Cytophagia</taxon>
        <taxon>Cytophagales</taxon>
        <taxon>Spirosomataceae</taxon>
        <taxon>Fibrisoma</taxon>
    </lineage>
</organism>
<keyword evidence="1" id="KW-0175">Coiled coil</keyword>
<accession>I2GPW0</accession>
<protein>
    <submittedName>
        <fullName evidence="2">Uncharacterized protein</fullName>
    </submittedName>
</protein>
<dbReference type="PROSITE" id="PS51257">
    <property type="entry name" value="PROKAR_LIPOPROTEIN"/>
    <property type="match status" value="1"/>
</dbReference>
<feature type="coiled-coil region" evidence="1">
    <location>
        <begin position="62"/>
        <end position="118"/>
    </location>
</feature>
<dbReference type="OrthoDB" id="9865886at2"/>
<dbReference type="STRING" id="1185876.BN8_05238"/>
<keyword evidence="3" id="KW-1185">Reference proteome</keyword>
<evidence type="ECO:0000313" key="3">
    <source>
        <dbReference type="Proteomes" id="UP000009309"/>
    </source>
</evidence>
<proteinExistence type="predicted"/>
<gene>
    <name evidence="2" type="ORF">BN8_05238</name>
</gene>
<name>I2GPW0_9BACT</name>
<comment type="caution">
    <text evidence="2">The sequence shown here is derived from an EMBL/GenBank/DDBJ whole genome shotgun (WGS) entry which is preliminary data.</text>
</comment>